<dbReference type="Proteomes" id="UP001499924">
    <property type="component" value="Unassembled WGS sequence"/>
</dbReference>
<comment type="caution">
    <text evidence="1">The sequence shown here is derived from an EMBL/GenBank/DDBJ whole genome shotgun (WGS) entry which is preliminary data.</text>
</comment>
<evidence type="ECO:0000313" key="2">
    <source>
        <dbReference type="Proteomes" id="UP001499924"/>
    </source>
</evidence>
<dbReference type="EMBL" id="BAAAVV010000001">
    <property type="protein sequence ID" value="GAA3155516.1"/>
    <property type="molecule type" value="Genomic_DNA"/>
</dbReference>
<reference evidence="2" key="1">
    <citation type="journal article" date="2019" name="Int. J. Syst. Evol. Microbiol.">
        <title>The Global Catalogue of Microorganisms (GCM) 10K type strain sequencing project: providing services to taxonomists for standard genome sequencing and annotation.</title>
        <authorList>
            <consortium name="The Broad Institute Genomics Platform"/>
            <consortium name="The Broad Institute Genome Sequencing Center for Infectious Disease"/>
            <person name="Wu L."/>
            <person name="Ma J."/>
        </authorList>
    </citation>
    <scope>NUCLEOTIDE SEQUENCE [LARGE SCALE GENOMIC DNA]</scope>
    <source>
        <strain evidence="2">JCM 15614</strain>
    </source>
</reference>
<keyword evidence="2" id="KW-1185">Reference proteome</keyword>
<evidence type="ECO:0000313" key="1">
    <source>
        <dbReference type="EMBL" id="GAA3155516.1"/>
    </source>
</evidence>
<sequence length="710" mass="72094">MTATLPEPIPLDPPPGDPATLEHLVERVAGTSFLLAVLQADLQGPAGTAPGWHGDDAAAAAAQVGAVIGLAGEVSSVLCTAAGRLSLHRDRLLDVRDRLRVLRAEQDEDCAAAWSRLAALPDLTTAVRGGTPAAVAVVEEFRAAEARRRREHAALLADLTDDAVATRRVLAECSAVVGGTGRPGDTGRAVAHLALALPGWGEAELTARGAELAAAFGRLPTPEERESLAREAIALAGLPAFATALLAGMGADDVETMLFLLGEGDLGESSASLLASALGAAVRSGSAADPVGDVLDAGYVDPDDLGSAPDAIALGMGAVLAAGLRSGTGGPAPATVVVWGRQLLARERAFAGDFRGHRAVDRAYGPGISPDAADPVQLVAEHLARADTAAAADLLSDTAVWERLFARPWDDGAAAFGALVERAGAEPGEAGDGAVRAGLSALGAGLDDGDPDDWSVDRDTAAVVAPALAQGVAAHVRVAVDALWVGVDGDPAPDALRGLGYLTVDRDAAATVERALTGWAGAQPVPQTGPGEVPDLPAFAVIGSYVAVAEYGQRLAHALDESELQADAQLTARRWDWTVGLLAGAGPGVIGMGGSVVEGYAAMALGTDGTWDSPGDHGLVFDRGDAVASGLTALPPEAAGVLGYAAAHAASGFDRAAGVLGEPEAPRSPETHWWGPLVEGITPGWGDLPPFLRRLRKEMVDEGVLPSPVR</sequence>
<name>A0ABP6NRE9_9ACTN</name>
<dbReference type="RefSeq" id="WP_344686760.1">
    <property type="nucleotide sequence ID" value="NZ_BAAAVV010000001.1"/>
</dbReference>
<protein>
    <submittedName>
        <fullName evidence="1">Uncharacterized protein</fullName>
    </submittedName>
</protein>
<gene>
    <name evidence="1" type="ORF">GCM10010531_03470</name>
</gene>
<accession>A0ABP6NRE9</accession>
<proteinExistence type="predicted"/>
<organism evidence="1 2">
    <name type="scientific">Blastococcus jejuensis</name>
    <dbReference type="NCBI Taxonomy" id="351224"/>
    <lineage>
        <taxon>Bacteria</taxon>
        <taxon>Bacillati</taxon>
        <taxon>Actinomycetota</taxon>
        <taxon>Actinomycetes</taxon>
        <taxon>Geodermatophilales</taxon>
        <taxon>Geodermatophilaceae</taxon>
        <taxon>Blastococcus</taxon>
    </lineage>
</organism>